<keyword evidence="9" id="KW-0539">Nucleus</keyword>
<evidence type="ECO:0000256" key="1">
    <source>
        <dbReference type="ARBA" id="ARBA00003836"/>
    </source>
</evidence>
<dbReference type="InterPro" id="IPR019191">
    <property type="entry name" value="Essential_protein_Yae1_N"/>
</dbReference>
<evidence type="ECO:0000313" key="12">
    <source>
        <dbReference type="EMBL" id="CAG8957357.1"/>
    </source>
</evidence>
<dbReference type="InterPro" id="IPR038881">
    <property type="entry name" value="Yae1-like"/>
</dbReference>
<feature type="compositionally biased region" description="Polar residues" evidence="10">
    <location>
        <begin position="240"/>
        <end position="252"/>
    </location>
</feature>
<dbReference type="AlphaFoldDB" id="A0A9N9L5G1"/>
<evidence type="ECO:0000259" key="11">
    <source>
        <dbReference type="Pfam" id="PF09811"/>
    </source>
</evidence>
<feature type="region of interest" description="Disordered" evidence="10">
    <location>
        <begin position="223"/>
        <end position="264"/>
    </location>
</feature>
<keyword evidence="8" id="KW-0963">Cytoplasm</keyword>
<evidence type="ECO:0000256" key="4">
    <source>
        <dbReference type="ARBA" id="ARBA00007096"/>
    </source>
</evidence>
<dbReference type="Pfam" id="PF09811">
    <property type="entry name" value="Yae1_N"/>
    <property type="match status" value="1"/>
</dbReference>
<comment type="subcellular location">
    <subcellularLocation>
        <location evidence="3">Cytoplasm</location>
    </subcellularLocation>
    <subcellularLocation>
        <location evidence="2">Nucleus</location>
    </subcellularLocation>
</comment>
<dbReference type="OrthoDB" id="20086at2759"/>
<evidence type="ECO:0000256" key="2">
    <source>
        <dbReference type="ARBA" id="ARBA00004123"/>
    </source>
</evidence>
<proteinExistence type="inferred from homology"/>
<sequence length="264" mass="29253">MLRDDTMFPPHFSQSPNTTEDALIEPPQPHTNDTFDDIFGSEPPSPSLQPNAFAHGGRWHGGTPGNSEYSDIPRLREKHETEGYRDGVTKGKSETVQAGFDEGYGLGAVLGLRIGKVLGVLEGLCGAVTAGSKGSDGGDWEGERKRILGLWEEGKKELKTESLFAVEWWGEDGIWKYDVPGESKEEFDIVFDDVAAAHPLVRKWEAVVEEEVRRWGLDLSLMEDEEQQKQQEHEEKPTVDVNNVNTTESGSPPTIGGQKAEFSW</sequence>
<evidence type="ECO:0000256" key="7">
    <source>
        <dbReference type="ARBA" id="ARBA00018400"/>
    </source>
</evidence>
<name>A0A9N9L5G1_9HELO</name>
<feature type="domain" description="Essential protein Yae1 N-terminal" evidence="11">
    <location>
        <begin position="83"/>
        <end position="121"/>
    </location>
</feature>
<evidence type="ECO:0000256" key="10">
    <source>
        <dbReference type="SAM" id="MobiDB-lite"/>
    </source>
</evidence>
<evidence type="ECO:0000256" key="3">
    <source>
        <dbReference type="ARBA" id="ARBA00004496"/>
    </source>
</evidence>
<evidence type="ECO:0000256" key="8">
    <source>
        <dbReference type="ARBA" id="ARBA00022490"/>
    </source>
</evidence>
<protein>
    <recommendedName>
        <fullName evidence="7">Protein YAE1</fullName>
    </recommendedName>
    <alternativeName>
        <fullName evidence="6">Protein yae1</fullName>
    </alternativeName>
</protein>
<comment type="caution">
    <text evidence="12">The sequence shown here is derived from an EMBL/GenBank/DDBJ whole genome shotgun (WGS) entry which is preliminary data.</text>
</comment>
<feature type="region of interest" description="Disordered" evidence="10">
    <location>
        <begin position="1"/>
        <end position="71"/>
    </location>
</feature>
<organism evidence="12 13">
    <name type="scientific">Hymenoscyphus fraxineus</name>
    <dbReference type="NCBI Taxonomy" id="746836"/>
    <lineage>
        <taxon>Eukaryota</taxon>
        <taxon>Fungi</taxon>
        <taxon>Dikarya</taxon>
        <taxon>Ascomycota</taxon>
        <taxon>Pezizomycotina</taxon>
        <taxon>Leotiomycetes</taxon>
        <taxon>Helotiales</taxon>
        <taxon>Helotiaceae</taxon>
        <taxon>Hymenoscyphus</taxon>
    </lineage>
</organism>
<evidence type="ECO:0000256" key="9">
    <source>
        <dbReference type="ARBA" id="ARBA00023242"/>
    </source>
</evidence>
<evidence type="ECO:0000313" key="13">
    <source>
        <dbReference type="Proteomes" id="UP000696280"/>
    </source>
</evidence>
<comment type="similarity">
    <text evidence="4">Belongs to the YAE1 family.</text>
</comment>
<comment type="function">
    <text evidence="1">The complex LTO1:YAE1 may function as a target specific adapter that probably recruits apo-RPLI1 to the cytosolic iron-sulfur protein assembly (CIA) complex machinery. May be required for biogenesis of the large ribosomal subunit and initiation of translation.</text>
</comment>
<feature type="compositionally biased region" description="Basic and acidic residues" evidence="10">
    <location>
        <begin position="227"/>
        <end position="238"/>
    </location>
</feature>
<evidence type="ECO:0000256" key="6">
    <source>
        <dbReference type="ARBA" id="ARBA00017286"/>
    </source>
</evidence>
<reference evidence="12" key="1">
    <citation type="submission" date="2021-07" db="EMBL/GenBank/DDBJ databases">
        <authorList>
            <person name="Durling M."/>
        </authorList>
    </citation>
    <scope>NUCLEOTIDE SEQUENCE</scope>
</reference>
<dbReference type="EMBL" id="CAJVRL010000078">
    <property type="protein sequence ID" value="CAG8957357.1"/>
    <property type="molecule type" value="Genomic_DNA"/>
</dbReference>
<evidence type="ECO:0000256" key="5">
    <source>
        <dbReference type="ARBA" id="ARBA00011427"/>
    </source>
</evidence>
<comment type="subunit">
    <text evidence="5">May form a complex with LTO1.</text>
</comment>
<dbReference type="PANTHER" id="PTHR18829">
    <property type="entry name" value="PROTEIN YAE1 HOMOLOG"/>
    <property type="match status" value="1"/>
</dbReference>
<dbReference type="GO" id="GO:0005634">
    <property type="term" value="C:nucleus"/>
    <property type="evidence" value="ECO:0007669"/>
    <property type="project" value="UniProtKB-SubCell"/>
</dbReference>
<dbReference type="Proteomes" id="UP000696280">
    <property type="component" value="Unassembled WGS sequence"/>
</dbReference>
<dbReference type="GO" id="GO:0005737">
    <property type="term" value="C:cytoplasm"/>
    <property type="evidence" value="ECO:0007669"/>
    <property type="project" value="UniProtKB-SubCell"/>
</dbReference>
<dbReference type="PANTHER" id="PTHR18829:SF0">
    <property type="entry name" value="PROTEIN YAE1 HOMOLOG"/>
    <property type="match status" value="1"/>
</dbReference>
<gene>
    <name evidence="12" type="ORF">HYFRA_00010783</name>
</gene>
<accession>A0A9N9L5G1</accession>
<keyword evidence="13" id="KW-1185">Reference proteome</keyword>